<feature type="transmembrane region" description="Helical" evidence="1">
    <location>
        <begin position="9"/>
        <end position="27"/>
    </location>
</feature>
<dbReference type="AlphaFoldDB" id="A3HS60"/>
<proteinExistence type="predicted"/>
<name>A3HS60_9BACT</name>
<keyword evidence="1" id="KW-0812">Transmembrane</keyword>
<dbReference type="Proteomes" id="UP000003919">
    <property type="component" value="Unassembled WGS sequence"/>
</dbReference>
<accession>A3HS60</accession>
<keyword evidence="1" id="KW-0472">Membrane</keyword>
<evidence type="ECO:0000313" key="2">
    <source>
        <dbReference type="EMBL" id="EAZ82678.1"/>
    </source>
</evidence>
<dbReference type="RefSeq" id="WP_008200426.1">
    <property type="nucleotide sequence ID" value="NZ_CM001023.1"/>
</dbReference>
<evidence type="ECO:0000313" key="3">
    <source>
        <dbReference type="Proteomes" id="UP000003919"/>
    </source>
</evidence>
<gene>
    <name evidence="2" type="ORF">ALPR1_10695</name>
</gene>
<organism evidence="2 3">
    <name type="scientific">Algoriphagus machipongonensis</name>
    <dbReference type="NCBI Taxonomy" id="388413"/>
    <lineage>
        <taxon>Bacteria</taxon>
        <taxon>Pseudomonadati</taxon>
        <taxon>Bacteroidota</taxon>
        <taxon>Cytophagia</taxon>
        <taxon>Cytophagales</taxon>
        <taxon>Cyclobacteriaceae</taxon>
        <taxon>Algoriphagus</taxon>
    </lineage>
</organism>
<keyword evidence="3" id="KW-1185">Reference proteome</keyword>
<comment type="caution">
    <text evidence="2">The sequence shown here is derived from an EMBL/GenBank/DDBJ whole genome shotgun (WGS) entry which is preliminary data.</text>
</comment>
<dbReference type="STRING" id="388413.ALPR1_10695"/>
<dbReference type="OrthoDB" id="824966at2"/>
<dbReference type="eggNOG" id="ENOG503459Z">
    <property type="taxonomic scope" value="Bacteria"/>
</dbReference>
<reference evidence="2 3" key="1">
    <citation type="journal article" date="2011" name="J. Bacteriol.">
        <title>Complete genome sequence of Algoriphagus sp. PR1, bacterial prey of a colony-forming choanoflagellate.</title>
        <authorList>
            <person name="Alegado R.A."/>
            <person name="Ferriera S."/>
            <person name="Nusbaum C."/>
            <person name="Young S.K."/>
            <person name="Zeng Q."/>
            <person name="Imamovic A."/>
            <person name="Fairclough S.R."/>
            <person name="King N."/>
        </authorList>
    </citation>
    <scope>NUCLEOTIDE SEQUENCE [LARGE SCALE GENOMIC DNA]</scope>
    <source>
        <strain evidence="2 3">PR1</strain>
    </source>
</reference>
<dbReference type="EMBL" id="AAXU02000001">
    <property type="protein sequence ID" value="EAZ82678.1"/>
    <property type="molecule type" value="Genomic_DNA"/>
</dbReference>
<dbReference type="HOGENOM" id="CLU_932678_0_0_10"/>
<evidence type="ECO:0000256" key="1">
    <source>
        <dbReference type="SAM" id="Phobius"/>
    </source>
</evidence>
<keyword evidence="1" id="KW-1133">Transmembrane helix</keyword>
<protein>
    <submittedName>
        <fullName evidence="2">Uncharacterized protein</fullName>
    </submittedName>
</protein>
<feature type="transmembrane region" description="Helical" evidence="1">
    <location>
        <begin position="128"/>
        <end position="145"/>
    </location>
</feature>
<feature type="transmembrane region" description="Helical" evidence="1">
    <location>
        <begin position="240"/>
        <end position="263"/>
    </location>
</feature>
<feature type="transmembrane region" description="Helical" evidence="1">
    <location>
        <begin position="102"/>
        <end position="119"/>
    </location>
</feature>
<sequence length="298" mass="33728">MKVFKLDNIVLLIFGFLIILSFFNPFYNSSIAFEDNASKEITESILILEEIETLTIPLAENVPFLKSWAHTYENDFDKLLSYLNFADLLMLLQLGILKLSEWWLFKVILVLCFIGMFISQSKPICKKVLIIALMITPGLGIYTQFMSGICHQMEMDLGSELKSQLQATKDSINSKKVINKEALDSLETIQKSKHKGKLSIFNKVEDDVIKVSDKLSEEVSTLGKDLLVILRFTGNHGLELAVALLTNVLIIFGLLPVLFWYLISLALKRLFNYSKSLDEIDKKLGEIKSISSSKTSKS</sequence>